<evidence type="ECO:0000313" key="2">
    <source>
        <dbReference type="Proteomes" id="UP000198668"/>
    </source>
</evidence>
<sequence>MNTNHIDKQNQHLDLNDKDVQEVFARYEDYAEVPYISPDRDIQTWLSAVNIGSAHLVPKRNMIRLDEDILPGYLILLWRINFGTFTNESGFPKYFEYDYGINAEQALEEVQQKGYAIELSATDSLTYLNAAQLKAILKLSGVKGYSILDKSGLMEKTKEQLTEEQLASQFTIRGYQLTEAGKELLTKYPEVIDRHPKKKY</sequence>
<dbReference type="OrthoDB" id="2180340at2"/>
<reference evidence="1 2" key="1">
    <citation type="submission" date="2016-10" db="EMBL/GenBank/DDBJ databases">
        <authorList>
            <person name="de Groot N.N."/>
        </authorList>
    </citation>
    <scope>NUCLEOTIDE SEQUENCE [LARGE SCALE GENOMIC DNA]</scope>
    <source>
        <strain evidence="1 2">DSM 27630</strain>
    </source>
</reference>
<dbReference type="AlphaFoldDB" id="A0A1I3B326"/>
<dbReference type="EMBL" id="FOQE01000003">
    <property type="protein sequence ID" value="SFH56725.1"/>
    <property type="molecule type" value="Genomic_DNA"/>
</dbReference>
<protein>
    <submittedName>
        <fullName evidence="1">Uncharacterized protein</fullName>
    </submittedName>
</protein>
<name>A0A1I3B326_9LACT</name>
<dbReference type="RefSeq" id="WP_092091135.1">
    <property type="nucleotide sequence ID" value="NZ_FOQE01000003.1"/>
</dbReference>
<organism evidence="1 2">
    <name type="scientific">Pisciglobus halotolerans</name>
    <dbReference type="NCBI Taxonomy" id="745365"/>
    <lineage>
        <taxon>Bacteria</taxon>
        <taxon>Bacillati</taxon>
        <taxon>Bacillota</taxon>
        <taxon>Bacilli</taxon>
        <taxon>Lactobacillales</taxon>
        <taxon>Carnobacteriaceae</taxon>
    </lineage>
</organism>
<accession>A0A1I3B326</accession>
<gene>
    <name evidence="1" type="ORF">SAMN04489868_10392</name>
</gene>
<proteinExistence type="predicted"/>
<keyword evidence="2" id="KW-1185">Reference proteome</keyword>
<dbReference type="Proteomes" id="UP000198668">
    <property type="component" value="Unassembled WGS sequence"/>
</dbReference>
<evidence type="ECO:0000313" key="1">
    <source>
        <dbReference type="EMBL" id="SFH56725.1"/>
    </source>
</evidence>